<dbReference type="Proteomes" id="UP000249130">
    <property type="component" value="Unassembled WGS sequence"/>
</dbReference>
<feature type="chain" id="PRO_5016367845" evidence="1">
    <location>
        <begin position="29"/>
        <end position="327"/>
    </location>
</feature>
<keyword evidence="4" id="KW-1185">Reference proteome</keyword>
<protein>
    <submittedName>
        <fullName evidence="3">2-pyrone-4,6-dicarboxylate hydrolase</fullName>
    </submittedName>
</protein>
<sequence>MITRRTTLTAVASWTVALSAGALSSGRAAEGPVATARAPAVRGPDPHPRTPAFRLPAGTVDTHMHIFGPVSKYPYAEARSYTPPEALLTTYRALQQTLGVQRAVLVNATVHGTDNTIVAEAIATDPKTYRGVATIDDTLSDTQIEALDKAGFKGCRFTFVSRLRNAPDTRVFDRVVDQIKGLGWHVDLYIEPDKIDTLVPMLRKLPVRYVIDHMGDVKAGAGIEQPGFKALVELLRSDEKCWMKVTCPERVAAAGAPFDDVVPFARALVEAAPDRVLWGTDWPHPNVKFMPNDGDLVDLVPRYATDPALQRKLLVENPQKLFGFDPV</sequence>
<dbReference type="EMBL" id="NPEX01000306">
    <property type="protein sequence ID" value="RAI39180.1"/>
    <property type="molecule type" value="Genomic_DNA"/>
</dbReference>
<dbReference type="RefSeq" id="WP_111421966.1">
    <property type="nucleotide sequence ID" value="NZ_NPEX01000306.1"/>
</dbReference>
<name>A0A327KK47_9BRAD</name>
<evidence type="ECO:0000313" key="3">
    <source>
        <dbReference type="EMBL" id="RAI39180.1"/>
    </source>
</evidence>
<dbReference type="InterPro" id="IPR006680">
    <property type="entry name" value="Amidohydro-rel"/>
</dbReference>
<accession>A0A327KK47</accession>
<evidence type="ECO:0000313" key="4">
    <source>
        <dbReference type="Proteomes" id="UP000249130"/>
    </source>
</evidence>
<dbReference type="PANTHER" id="PTHR35563">
    <property type="entry name" value="BARREL METAL-DEPENDENT HYDROLASE, PUTATIVE (AFU_ORTHOLOGUE AFUA_1G16240)-RELATED"/>
    <property type="match status" value="1"/>
</dbReference>
<keyword evidence="3" id="KW-0378">Hydrolase</keyword>
<organism evidence="3 4">
    <name type="scientific">Rhodoplanes roseus</name>
    <dbReference type="NCBI Taxonomy" id="29409"/>
    <lineage>
        <taxon>Bacteria</taxon>
        <taxon>Pseudomonadati</taxon>
        <taxon>Pseudomonadota</taxon>
        <taxon>Alphaproteobacteria</taxon>
        <taxon>Hyphomicrobiales</taxon>
        <taxon>Nitrobacteraceae</taxon>
        <taxon>Rhodoplanes</taxon>
    </lineage>
</organism>
<keyword evidence="1" id="KW-0732">Signal</keyword>
<evidence type="ECO:0000259" key="2">
    <source>
        <dbReference type="Pfam" id="PF04909"/>
    </source>
</evidence>
<dbReference type="SUPFAM" id="SSF51556">
    <property type="entry name" value="Metallo-dependent hydrolases"/>
    <property type="match status" value="1"/>
</dbReference>
<dbReference type="AlphaFoldDB" id="A0A327KK47"/>
<evidence type="ECO:0000256" key="1">
    <source>
        <dbReference type="SAM" id="SignalP"/>
    </source>
</evidence>
<dbReference type="InterPro" id="IPR032466">
    <property type="entry name" value="Metal_Hydrolase"/>
</dbReference>
<dbReference type="InterPro" id="IPR052358">
    <property type="entry name" value="Aro_Compnd_Degr_Hydrolases"/>
</dbReference>
<comment type="caution">
    <text evidence="3">The sequence shown here is derived from an EMBL/GenBank/DDBJ whole genome shotgun (WGS) entry which is preliminary data.</text>
</comment>
<dbReference type="GO" id="GO:0016787">
    <property type="term" value="F:hydrolase activity"/>
    <property type="evidence" value="ECO:0007669"/>
    <property type="project" value="UniProtKB-KW"/>
</dbReference>
<dbReference type="Pfam" id="PF04909">
    <property type="entry name" value="Amidohydro_2"/>
    <property type="match status" value="1"/>
</dbReference>
<dbReference type="Gene3D" id="3.20.20.140">
    <property type="entry name" value="Metal-dependent hydrolases"/>
    <property type="match status" value="1"/>
</dbReference>
<proteinExistence type="predicted"/>
<gene>
    <name evidence="3" type="ORF">CH341_26350</name>
</gene>
<dbReference type="PANTHER" id="PTHR35563:SF2">
    <property type="entry name" value="BARREL METAL-DEPENDENT HYDROLASE, PUTATIVE (AFU_ORTHOLOGUE AFUA_1G16240)-RELATED"/>
    <property type="match status" value="1"/>
</dbReference>
<feature type="domain" description="Amidohydrolase-related" evidence="2">
    <location>
        <begin position="60"/>
        <end position="324"/>
    </location>
</feature>
<reference evidence="3 4" key="1">
    <citation type="submission" date="2017-07" db="EMBL/GenBank/DDBJ databases">
        <title>Draft Genome Sequences of Select Purple Nonsulfur Bacteria.</title>
        <authorList>
            <person name="Lasarre B."/>
            <person name="Mckinlay J.B."/>
        </authorList>
    </citation>
    <scope>NUCLEOTIDE SEQUENCE [LARGE SCALE GENOMIC DNA]</scope>
    <source>
        <strain evidence="3 4">DSM 5909</strain>
    </source>
</reference>
<feature type="signal peptide" evidence="1">
    <location>
        <begin position="1"/>
        <end position="28"/>
    </location>
</feature>
<dbReference type="OrthoDB" id="9787654at2"/>